<dbReference type="Gene3D" id="2.10.250.10">
    <property type="entry name" value="Calreticulin/calnexin, P domain"/>
    <property type="match status" value="1"/>
</dbReference>
<dbReference type="SUPFAM" id="SSF63887">
    <property type="entry name" value="P-domain of calnexin/calreticulin"/>
    <property type="match status" value="1"/>
</dbReference>
<evidence type="ECO:0000256" key="7">
    <source>
        <dbReference type="ARBA" id="ARBA00023186"/>
    </source>
</evidence>
<sequence length="716" mass="80239">MAVGQVVLTLVCVCALLWTGSVAQDDEDVVVTTEELGAPGCPRSVCMLAPRERLGGAHAQCVCSLPGSAWVVPMLSVYARSQGAPRRLCSLQRSGSSAHTQCVCSLPGSAQAPMLAPTEQLPNLEEPVEDVTYTSPTPSGNVYFAEHFDDLSNFKKKWIFSEAKKEGIDDDIAKYDGKWEVESPQKNPLKGDLGLVLKSKAKHAAISSRLDRPFSFATKPLVVQYEVTLQEGQECGGAYIKLLSLGKQTADLRQFHDKTPYTIMFGPDKCGNDHKLHFIFRHKNPLNGTFTEKHCKKPKERIEEPFKDKLPHLYTLIVRPDNTFTIQLDNKVINEGSLLEDFTPPVNPPAEVDDVEDKKPTDWDEREKIADPDARKPDDWDEDAPATIPDESATRPDGWLEDEPEMIPDPNAEKPDDWDTDMDGEWEAPLILNPRCEGAPGCGPWKSPMINNPNYKGKWRASLIDNPNYKGKWKPRRIPNPDFFEDKFPYKMADIAAVGIELWSMSDNILFDNIIITDDLSVAAKWAADTFQIKRQKFDKDGDTLWDKMMKSMNYKPGWWALYFLYCTVPILGYGWYLWKRVAEESLFTRLINYTNEQPWLWAVYVVLVGLPIVLLLVFCCGSSSQEKEDLLQEAEAKKTDAVSPDDDEEGEEEETEGASSSPGATVNSASKSQLEVAEVETQSEEDILPEEDREVASGGGDVPRSPRKRNVPKVE</sequence>
<dbReference type="PANTHER" id="PTHR11073">
    <property type="entry name" value="CALRETICULIN AND CALNEXIN"/>
    <property type="match status" value="1"/>
</dbReference>
<dbReference type="GO" id="GO:0006457">
    <property type="term" value="P:protein folding"/>
    <property type="evidence" value="ECO:0007669"/>
    <property type="project" value="InterPro"/>
</dbReference>
<evidence type="ECO:0000256" key="2">
    <source>
        <dbReference type="ARBA" id="ARBA00010983"/>
    </source>
</evidence>
<keyword evidence="9" id="KW-1015">Disulfide bond</keyword>
<feature type="region of interest" description="Disordered" evidence="11">
    <location>
        <begin position="631"/>
        <end position="716"/>
    </location>
</feature>
<feature type="compositionally biased region" description="Basic and acidic residues" evidence="11">
    <location>
        <begin position="356"/>
        <end position="378"/>
    </location>
</feature>
<dbReference type="Gene3D" id="2.60.120.200">
    <property type="match status" value="1"/>
</dbReference>
<evidence type="ECO:0000256" key="10">
    <source>
        <dbReference type="RuleBase" id="RU362126"/>
    </source>
</evidence>
<feature type="compositionally biased region" description="Basic residues" evidence="11">
    <location>
        <begin position="706"/>
        <end position="716"/>
    </location>
</feature>
<dbReference type="FunFam" id="2.10.250.10:FF:000001">
    <property type="entry name" value="Calnexin homolog"/>
    <property type="match status" value="1"/>
</dbReference>
<feature type="compositionally biased region" description="Acidic residues" evidence="11">
    <location>
        <begin position="678"/>
        <end position="694"/>
    </location>
</feature>
<keyword evidence="3 10" id="KW-0812">Transmembrane</keyword>
<dbReference type="GO" id="GO:0036503">
    <property type="term" value="P:ERAD pathway"/>
    <property type="evidence" value="ECO:0007669"/>
    <property type="project" value="TreeGrafter"/>
</dbReference>
<keyword evidence="4 10" id="KW-0256">Endoplasmic reticulum</keyword>
<evidence type="ECO:0000256" key="8">
    <source>
        <dbReference type="ARBA" id="ARBA00053392"/>
    </source>
</evidence>
<dbReference type="PANTHER" id="PTHR11073:SF1">
    <property type="entry name" value="CALNEXIN 14D-RELATED"/>
    <property type="match status" value="1"/>
</dbReference>
<dbReference type="PRINTS" id="PR00626">
    <property type="entry name" value="CALRETICULIN"/>
</dbReference>
<comment type="function">
    <text evidence="8">Calcium-binding protein that interacts with newly synthesized monoglucosylated glycoproteins in the endoplasmic reticulum. It may act in assisting protein assembly and/or in the retention within the ER of unassembled protein subunits. It seems to play a major role in the quality control apparatus of the ER by the retention of incorrectly folded proteins. Required for embryogenesis and larval development under heat and ER stress conditions. May be important for germ cell development. Involved in neuronal necrotic cell death.</text>
</comment>
<reference evidence="12" key="1">
    <citation type="submission" date="2020-11" db="EMBL/GenBank/DDBJ databases">
        <authorList>
            <person name="Tran Van P."/>
        </authorList>
    </citation>
    <scope>NUCLEOTIDE SEQUENCE</scope>
</reference>
<keyword evidence="10" id="KW-0732">Signal</keyword>
<feature type="compositionally biased region" description="Basic and acidic residues" evidence="11">
    <location>
        <begin position="631"/>
        <end position="641"/>
    </location>
</feature>
<organism evidence="12">
    <name type="scientific">Timema monikensis</name>
    <dbReference type="NCBI Taxonomy" id="170555"/>
    <lineage>
        <taxon>Eukaryota</taxon>
        <taxon>Metazoa</taxon>
        <taxon>Ecdysozoa</taxon>
        <taxon>Arthropoda</taxon>
        <taxon>Hexapoda</taxon>
        <taxon>Insecta</taxon>
        <taxon>Pterygota</taxon>
        <taxon>Neoptera</taxon>
        <taxon>Polyneoptera</taxon>
        <taxon>Phasmatodea</taxon>
        <taxon>Timematodea</taxon>
        <taxon>Timematoidea</taxon>
        <taxon>Timematidae</taxon>
        <taxon>Timema</taxon>
    </lineage>
</organism>
<gene>
    <name evidence="12" type="ORF">TMSB3V08_LOCUS2079</name>
</gene>
<accession>A0A7R9HJX8</accession>
<evidence type="ECO:0000256" key="9">
    <source>
        <dbReference type="PIRSR" id="PIRSR601580-3"/>
    </source>
</evidence>
<feature type="compositionally biased region" description="Polar residues" evidence="11">
    <location>
        <begin position="659"/>
        <end position="674"/>
    </location>
</feature>
<comment type="subcellular location">
    <subcellularLocation>
        <location evidence="1">Endoplasmic reticulum membrane</location>
        <topology evidence="1">Single-pass type I membrane protein</topology>
    </subcellularLocation>
</comment>
<dbReference type="Pfam" id="PF00262">
    <property type="entry name" value="Calreticulin"/>
    <property type="match status" value="1"/>
</dbReference>
<protein>
    <recommendedName>
        <fullName evidence="13">Calnexin</fullName>
    </recommendedName>
</protein>
<feature type="transmembrane region" description="Helical" evidence="10">
    <location>
        <begin position="558"/>
        <end position="579"/>
    </location>
</feature>
<dbReference type="GO" id="GO:0005509">
    <property type="term" value="F:calcium ion binding"/>
    <property type="evidence" value="ECO:0007669"/>
    <property type="project" value="InterPro"/>
</dbReference>
<keyword evidence="6 10" id="KW-0472">Membrane</keyword>
<feature type="disulfide bond" evidence="9">
    <location>
        <begin position="235"/>
        <end position="270"/>
    </location>
</feature>
<evidence type="ECO:0000256" key="1">
    <source>
        <dbReference type="ARBA" id="ARBA00004115"/>
    </source>
</evidence>
<dbReference type="PROSITE" id="PS00804">
    <property type="entry name" value="CALRETICULIN_2"/>
    <property type="match status" value="1"/>
</dbReference>
<evidence type="ECO:0000256" key="3">
    <source>
        <dbReference type="ARBA" id="ARBA00022692"/>
    </source>
</evidence>
<dbReference type="InterPro" id="IPR009033">
    <property type="entry name" value="Calreticulin/calnexin_P_dom_sf"/>
</dbReference>
<feature type="chain" id="PRO_5031608064" description="Calnexin" evidence="10">
    <location>
        <begin position="24"/>
        <end position="716"/>
    </location>
</feature>
<feature type="region of interest" description="Disordered" evidence="11">
    <location>
        <begin position="339"/>
        <end position="417"/>
    </location>
</feature>
<name>A0A7R9HJX8_9NEOP</name>
<evidence type="ECO:0000256" key="4">
    <source>
        <dbReference type="ARBA" id="ARBA00022824"/>
    </source>
</evidence>
<keyword evidence="5 10" id="KW-1133">Transmembrane helix</keyword>
<evidence type="ECO:0000256" key="6">
    <source>
        <dbReference type="ARBA" id="ARBA00023136"/>
    </source>
</evidence>
<evidence type="ECO:0008006" key="13">
    <source>
        <dbReference type="Google" id="ProtNLM"/>
    </source>
</evidence>
<keyword evidence="7 10" id="KW-0143">Chaperone</keyword>
<dbReference type="PROSITE" id="PS00805">
    <property type="entry name" value="CALRETICULIN_REPEAT"/>
    <property type="match status" value="1"/>
</dbReference>
<evidence type="ECO:0000313" key="12">
    <source>
        <dbReference type="EMBL" id="CAD7425162.1"/>
    </source>
</evidence>
<dbReference type="InterPro" id="IPR018124">
    <property type="entry name" value="Calret/calnex_CS"/>
</dbReference>
<dbReference type="AlphaFoldDB" id="A0A7R9HJX8"/>
<dbReference type="SUPFAM" id="SSF49899">
    <property type="entry name" value="Concanavalin A-like lectins/glucanases"/>
    <property type="match status" value="1"/>
</dbReference>
<proteinExistence type="inferred from homology"/>
<dbReference type="GO" id="GO:0051082">
    <property type="term" value="F:unfolded protein binding"/>
    <property type="evidence" value="ECO:0007669"/>
    <property type="project" value="InterPro"/>
</dbReference>
<evidence type="ECO:0000256" key="11">
    <source>
        <dbReference type="SAM" id="MobiDB-lite"/>
    </source>
</evidence>
<feature type="compositionally biased region" description="Acidic residues" evidence="11">
    <location>
        <begin position="644"/>
        <end position="657"/>
    </location>
</feature>
<dbReference type="InterPro" id="IPR001580">
    <property type="entry name" value="Calret/calnex"/>
</dbReference>
<feature type="signal peptide" evidence="10">
    <location>
        <begin position="1"/>
        <end position="23"/>
    </location>
</feature>
<comment type="similarity">
    <text evidence="2 10">Belongs to the calreticulin family.</text>
</comment>
<dbReference type="EMBL" id="OB792894">
    <property type="protein sequence ID" value="CAD7425162.1"/>
    <property type="molecule type" value="Genomic_DNA"/>
</dbReference>
<feature type="transmembrane region" description="Helical" evidence="10">
    <location>
        <begin position="600"/>
        <end position="619"/>
    </location>
</feature>
<dbReference type="GO" id="GO:0005789">
    <property type="term" value="C:endoplasmic reticulum membrane"/>
    <property type="evidence" value="ECO:0007669"/>
    <property type="project" value="UniProtKB-SubCell"/>
</dbReference>
<dbReference type="InterPro" id="IPR013320">
    <property type="entry name" value="ConA-like_dom_sf"/>
</dbReference>
<dbReference type="FunFam" id="2.60.120.200:FF:000011">
    <property type="entry name" value="Probable calnexin"/>
    <property type="match status" value="1"/>
</dbReference>
<evidence type="ECO:0000256" key="5">
    <source>
        <dbReference type="ARBA" id="ARBA00022989"/>
    </source>
</evidence>